<dbReference type="KEGG" id="smag:AN936_13195"/>
<reference evidence="1 2" key="1">
    <citation type="journal article" date="2015" name="Genome Announc.">
        <title>Complete Genome Sequence of Polypropylene Glycol- and Polyethylene Glycol-Degrading Sphingopyxis macrogoltabida Strain EY-1.</title>
        <authorList>
            <person name="Ohtsubo Y."/>
            <person name="Nagata Y."/>
            <person name="Numata M."/>
            <person name="Tsuchikane K."/>
            <person name="Hosoyama A."/>
            <person name="Yamazoe A."/>
            <person name="Tsuda M."/>
            <person name="Fujita N."/>
            <person name="Kawai F."/>
        </authorList>
    </citation>
    <scope>NUCLEOTIDE SEQUENCE [LARGE SCALE GENOMIC DNA]</scope>
    <source>
        <strain evidence="1 2">EY-1</strain>
    </source>
</reference>
<name>A0A0N9UWI2_SPHMC</name>
<evidence type="ECO:0000313" key="1">
    <source>
        <dbReference type="EMBL" id="ALH81286.1"/>
    </source>
</evidence>
<sequence>MLKSDSRQSATTRLSNQRYEHDVSLVTLKSCGIAHAQVVLFDHLWSEFLLDQAINVSCLLLTQ</sequence>
<proteinExistence type="predicted"/>
<evidence type="ECO:0000313" key="2">
    <source>
        <dbReference type="Proteomes" id="UP000058074"/>
    </source>
</evidence>
<gene>
    <name evidence="1" type="ORF">AN936_13195</name>
</gene>
<organism evidence="1 2">
    <name type="scientific">Sphingopyxis macrogoltabida</name>
    <name type="common">Sphingomonas macrogoltabidus</name>
    <dbReference type="NCBI Taxonomy" id="33050"/>
    <lineage>
        <taxon>Bacteria</taxon>
        <taxon>Pseudomonadati</taxon>
        <taxon>Pseudomonadota</taxon>
        <taxon>Alphaproteobacteria</taxon>
        <taxon>Sphingomonadales</taxon>
        <taxon>Sphingomonadaceae</taxon>
        <taxon>Sphingopyxis</taxon>
    </lineage>
</organism>
<dbReference type="EMBL" id="CP012700">
    <property type="protein sequence ID" value="ALH81286.1"/>
    <property type="molecule type" value="Genomic_DNA"/>
</dbReference>
<accession>A0A0N9UWI2</accession>
<protein>
    <submittedName>
        <fullName evidence="1">Uncharacterized protein</fullName>
    </submittedName>
</protein>
<dbReference type="Proteomes" id="UP000058074">
    <property type="component" value="Chromosome"/>
</dbReference>
<dbReference type="AlphaFoldDB" id="A0A0N9UWI2"/>